<comment type="subcellular location">
    <subcellularLocation>
        <location evidence="9">Cytoplasm</location>
    </subcellularLocation>
</comment>
<keyword evidence="8 9" id="KW-0012">Acyltransferase</keyword>
<dbReference type="EMBL" id="RCZD01000003">
    <property type="protein sequence ID" value="TPG63511.1"/>
    <property type="molecule type" value="Genomic_DNA"/>
</dbReference>
<evidence type="ECO:0000313" key="12">
    <source>
        <dbReference type="Proteomes" id="UP000317663"/>
    </source>
</evidence>
<dbReference type="Gene3D" id="3.40.50.11040">
    <property type="match status" value="1"/>
</dbReference>
<dbReference type="OrthoDB" id="5578851at2"/>
<comment type="function">
    <text evidence="9">Catalyzes the formation of N(4)-acetylcytidine (ac(4)C) at the wobble position of tRNA(Met), by using acetyl-CoA as an acetyl donor and ATP (or GTP).</text>
</comment>
<comment type="similarity">
    <text evidence="9">Belongs to the TmcA family.</text>
</comment>
<keyword evidence="5 9" id="KW-0547">Nucleotide-binding</keyword>
<dbReference type="SUPFAM" id="SSF55729">
    <property type="entry name" value="Acyl-CoA N-acyltransferases (Nat)"/>
    <property type="match status" value="1"/>
</dbReference>
<dbReference type="HAMAP" id="MF_01886">
    <property type="entry name" value="tRNA_acetyltr_TmcA"/>
    <property type="match status" value="1"/>
</dbReference>
<dbReference type="PANTHER" id="PTHR10925:SF5">
    <property type="entry name" value="RNA CYTIDINE ACETYLTRANSFERASE"/>
    <property type="match status" value="1"/>
</dbReference>
<keyword evidence="12" id="KW-1185">Reference proteome</keyword>
<keyword evidence="3 9" id="KW-0808">Transferase</keyword>
<dbReference type="InterPro" id="IPR000182">
    <property type="entry name" value="GNAT_dom"/>
</dbReference>
<evidence type="ECO:0000313" key="11">
    <source>
        <dbReference type="EMBL" id="TPG63511.1"/>
    </source>
</evidence>
<dbReference type="GO" id="GO:0002101">
    <property type="term" value="P:tRNA wobble cytosine modification"/>
    <property type="evidence" value="ECO:0007669"/>
    <property type="project" value="UniProtKB-UniRule"/>
</dbReference>
<keyword evidence="1 9" id="KW-0963">Cytoplasm</keyword>
<evidence type="ECO:0000256" key="2">
    <source>
        <dbReference type="ARBA" id="ARBA00022555"/>
    </source>
</evidence>
<dbReference type="Gene3D" id="3.40.630.30">
    <property type="match status" value="1"/>
</dbReference>
<dbReference type="InterPro" id="IPR027417">
    <property type="entry name" value="P-loop_NTPase"/>
</dbReference>
<proteinExistence type="inferred from homology"/>
<keyword evidence="6 9" id="KW-0067">ATP-binding</keyword>
<gene>
    <name evidence="9" type="primary">tmcA</name>
    <name evidence="11" type="ORF">EAH77_06715</name>
</gene>
<comment type="catalytic activity">
    <reaction evidence="9">
        <text>cytidine(34) in elongator tRNA(Met) + acetyl-CoA + ATP + H2O = N(4)-acetylcytidine(34) in elongator tRNA(Met) + ADP + phosphate + CoA + H(+)</text>
        <dbReference type="Rhea" id="RHEA:43788"/>
        <dbReference type="Rhea" id="RHEA-COMP:10693"/>
        <dbReference type="Rhea" id="RHEA-COMP:10694"/>
        <dbReference type="ChEBI" id="CHEBI:15377"/>
        <dbReference type="ChEBI" id="CHEBI:15378"/>
        <dbReference type="ChEBI" id="CHEBI:30616"/>
        <dbReference type="ChEBI" id="CHEBI:43474"/>
        <dbReference type="ChEBI" id="CHEBI:57287"/>
        <dbReference type="ChEBI" id="CHEBI:57288"/>
        <dbReference type="ChEBI" id="CHEBI:74900"/>
        <dbReference type="ChEBI" id="CHEBI:82748"/>
        <dbReference type="ChEBI" id="CHEBI:456216"/>
        <dbReference type="EC" id="2.3.1.193"/>
    </reaction>
</comment>
<dbReference type="Gene3D" id="1.20.120.890">
    <property type="entry name" value="tRNA(Met) cytidine acetyltransferase, tail domain"/>
    <property type="match status" value="1"/>
</dbReference>
<evidence type="ECO:0000256" key="3">
    <source>
        <dbReference type="ARBA" id="ARBA00022679"/>
    </source>
</evidence>
<dbReference type="GO" id="GO:0051391">
    <property type="term" value="P:tRNA acetylation"/>
    <property type="evidence" value="ECO:0007669"/>
    <property type="project" value="UniProtKB-UniRule"/>
</dbReference>
<dbReference type="FunFam" id="3.40.50.300:FF:001011">
    <property type="entry name" value="tRNA(Met) cytidine acetyltransferase TmcA"/>
    <property type="match status" value="1"/>
</dbReference>
<evidence type="ECO:0000256" key="6">
    <source>
        <dbReference type="ARBA" id="ARBA00022840"/>
    </source>
</evidence>
<dbReference type="InterPro" id="IPR013562">
    <property type="entry name" value="TmcA/NAT10_N"/>
</dbReference>
<dbReference type="Pfam" id="PF13718">
    <property type="entry name" value="GNAT_acetyltr_2"/>
    <property type="match status" value="1"/>
</dbReference>
<evidence type="ECO:0000256" key="1">
    <source>
        <dbReference type="ARBA" id="ARBA00022490"/>
    </source>
</evidence>
<keyword evidence="4 9" id="KW-0819">tRNA processing</keyword>
<evidence type="ECO:0000256" key="5">
    <source>
        <dbReference type="ARBA" id="ARBA00022741"/>
    </source>
</evidence>
<dbReference type="GO" id="GO:0051392">
    <property type="term" value="F:tRNA cytidine N4-acetyltransferase activity"/>
    <property type="evidence" value="ECO:0007669"/>
    <property type="project" value="UniProtKB-UniRule"/>
</dbReference>
<dbReference type="InterPro" id="IPR038321">
    <property type="entry name" value="TmcA_C_sf"/>
</dbReference>
<sequence>MQQRGVRRLLVLSGKADWCAEQAFAFSEGLSGDWLWVSDRAPLWADSITFSAVHTLLGQEKLHGVFDARLGLNAEALATFAGALRAGSWLVLLVPEWLRWPRLPDEDSIRWSEQPEPIPTPNFIRRFQQCLEQEPTCLIWHQHQPCALTPLPAAPGWTPPDGQPTPQQQQILSRLLCAQEGVWVLTAARGRGKSTLAGMLVATWAGTCWVTAPAKASAQQLCEQSQGKAQFWSPDTLLEYCENNTVTGIDWLLIDEAAAIPAPLLTKLVACFPRVLLATTVQGYEGTGRGFMLKFCASLPQWHDLRLDAPIRWSPTDPLEPFIDHLLLFNDAAALALQPEKDVQICPIDAAQWLAEPDLLAGFYGLLTSAHYRTSPLDLRRLLDAPGSYFAAAMLQASVAGAIWLVDEGGLSDVLAHEVWAGRRRPRGNLVAQSLAAHSGQICASVLCSRRVSRIAVQPDARRHGIAQALLSQQAELAALQGLDFLSVSFGYTPELAALWQRAGYRLARIGSQREASSGCFAAMAVLPLSEAGHAMSDSAAQQLTRDWYWLQRIIPLDLPLSVSDDATLTDADWRELAGFAFAHRALESSYAGLQRLLLNCELPLVMLRSHLQRGLSAAQCVDLLQLSGRKALLRRWREETAQALAHVDVTACQHWQQFTLPRLTSLQ</sequence>
<feature type="domain" description="N-acetyltransferase" evidence="10">
    <location>
        <begin position="350"/>
        <end position="530"/>
    </location>
</feature>
<reference evidence="11 12" key="1">
    <citation type="journal article" date="2019" name="Environ. Microbiol.">
        <title>Species interactions and distinct microbial communities in high Arctic permafrost affected cryosols are associated with the CH4 and CO2 gas fluxes.</title>
        <authorList>
            <person name="Altshuler I."/>
            <person name="Hamel J."/>
            <person name="Turney S."/>
            <person name="Magnuson E."/>
            <person name="Levesque R."/>
            <person name="Greer C."/>
            <person name="Whyte L.G."/>
        </authorList>
    </citation>
    <scope>NUCLEOTIDE SEQUENCE [LARGE SCALE GENOMIC DNA]</scope>
    <source>
        <strain evidence="11 12">E4</strain>
    </source>
</reference>
<dbReference type="PROSITE" id="PS51186">
    <property type="entry name" value="GNAT"/>
    <property type="match status" value="1"/>
</dbReference>
<keyword evidence="2 9" id="KW-0820">tRNA-binding</keyword>
<dbReference type="FunFam" id="3.40.50.11040:FF:000003">
    <property type="entry name" value="tRNA(Met) cytidine acetyltransferase TmcA"/>
    <property type="match status" value="1"/>
</dbReference>
<evidence type="ECO:0000256" key="7">
    <source>
        <dbReference type="ARBA" id="ARBA00022884"/>
    </source>
</evidence>
<dbReference type="Proteomes" id="UP000317663">
    <property type="component" value="Unassembled WGS sequence"/>
</dbReference>
<dbReference type="InterPro" id="IPR024914">
    <property type="entry name" value="tRNA_acetyltr_TmcA"/>
</dbReference>
<dbReference type="Gene3D" id="3.40.50.300">
    <property type="entry name" value="P-loop containing nucleotide triphosphate hydrolases"/>
    <property type="match status" value="1"/>
</dbReference>
<dbReference type="InterPro" id="IPR032672">
    <property type="entry name" value="TmcA/NAT10/Kre33"/>
</dbReference>
<evidence type="ECO:0000259" key="10">
    <source>
        <dbReference type="PROSITE" id="PS51186"/>
    </source>
</evidence>
<dbReference type="Pfam" id="PF08351">
    <property type="entry name" value="TmcA_N"/>
    <property type="match status" value="1"/>
</dbReference>
<dbReference type="GO" id="GO:1990883">
    <property type="term" value="F:18S rRNA cytidine N-acetyltransferase activity"/>
    <property type="evidence" value="ECO:0007669"/>
    <property type="project" value="TreeGrafter"/>
</dbReference>
<dbReference type="Pfam" id="PF05127">
    <property type="entry name" value="NAT10_TcmA_helicase"/>
    <property type="match status" value="1"/>
</dbReference>
<feature type="binding site" evidence="9">
    <location>
        <begin position="455"/>
        <end position="457"/>
    </location>
    <ligand>
        <name>acetyl-CoA</name>
        <dbReference type="ChEBI" id="CHEBI:57288"/>
    </ligand>
</feature>
<feature type="binding site" evidence="9">
    <location>
        <position position="168"/>
    </location>
    <ligand>
        <name>ATP</name>
        <dbReference type="ChEBI" id="CHEBI:30616"/>
    </ligand>
</feature>
<dbReference type="InterPro" id="IPR016181">
    <property type="entry name" value="Acyl_CoA_acyltransferase"/>
</dbReference>
<dbReference type="GO" id="GO:0005524">
    <property type="term" value="F:ATP binding"/>
    <property type="evidence" value="ECO:0007669"/>
    <property type="project" value="UniProtKB-UniRule"/>
</dbReference>
<accession>A0A502GNQ7</accession>
<keyword evidence="7 9" id="KW-0694">RNA-binding</keyword>
<comment type="caution">
    <text evidence="11">The sequence shown here is derived from an EMBL/GenBank/DDBJ whole genome shotgun (WGS) entry which is preliminary data.</text>
</comment>
<dbReference type="GO" id="GO:1904812">
    <property type="term" value="P:rRNA acetylation involved in maturation of SSU-rRNA"/>
    <property type="evidence" value="ECO:0007669"/>
    <property type="project" value="TreeGrafter"/>
</dbReference>
<dbReference type="PANTHER" id="PTHR10925">
    <property type="entry name" value="N-ACETYLTRANSFERASE 10"/>
    <property type="match status" value="1"/>
</dbReference>
<feature type="binding site" evidence="9">
    <location>
        <position position="312"/>
    </location>
    <ligand>
        <name>ATP</name>
        <dbReference type="ChEBI" id="CHEBI:30616"/>
    </ligand>
</feature>
<comment type="caution">
    <text evidence="9">Lacks conserved residue(s) required for the propagation of feature annotation.</text>
</comment>
<dbReference type="InterPro" id="IPR033442">
    <property type="entry name" value="TmcA_tRNA_bind"/>
</dbReference>
<dbReference type="RefSeq" id="WP_140471470.1">
    <property type="nucleotide sequence ID" value="NZ_RCZD01000003.1"/>
</dbReference>
<dbReference type="AlphaFoldDB" id="A0A502GNQ7"/>
<evidence type="ECO:0000256" key="9">
    <source>
        <dbReference type="HAMAP-Rule" id="MF_01886"/>
    </source>
</evidence>
<evidence type="ECO:0000256" key="8">
    <source>
        <dbReference type="ARBA" id="ARBA00023315"/>
    </source>
</evidence>
<dbReference type="EC" id="2.3.1.193" evidence="9"/>
<dbReference type="Pfam" id="PF17176">
    <property type="entry name" value="tRNA_bind_3"/>
    <property type="match status" value="1"/>
</dbReference>
<evidence type="ECO:0000256" key="4">
    <source>
        <dbReference type="ARBA" id="ARBA00022694"/>
    </source>
</evidence>
<dbReference type="SUPFAM" id="SSF52540">
    <property type="entry name" value="P-loop containing nucleoside triphosphate hydrolases"/>
    <property type="match status" value="1"/>
</dbReference>
<name>A0A502GNQ7_9GAMM</name>
<protein>
    <recommendedName>
        <fullName evidence="9">tRNA(Met) cytidine acetyltransferase TmcA</fullName>
        <ecNumber evidence="9">2.3.1.193</ecNumber>
    </recommendedName>
</protein>
<dbReference type="GO" id="GO:0000049">
    <property type="term" value="F:tRNA binding"/>
    <property type="evidence" value="ECO:0007669"/>
    <property type="project" value="UniProtKB-UniRule"/>
</dbReference>
<dbReference type="InterPro" id="IPR007807">
    <property type="entry name" value="TcmA/NAT10_helicase"/>
</dbReference>
<dbReference type="CDD" id="cd04301">
    <property type="entry name" value="NAT_SF"/>
    <property type="match status" value="1"/>
</dbReference>
<feature type="binding site" evidence="9">
    <location>
        <position position="495"/>
    </location>
    <ligand>
        <name>acetyl-CoA</name>
        <dbReference type="ChEBI" id="CHEBI:57288"/>
    </ligand>
</feature>
<feature type="binding site" evidence="9">
    <location>
        <position position="502"/>
    </location>
    <ligand>
        <name>acetyl-CoA</name>
        <dbReference type="ChEBI" id="CHEBI:57288"/>
    </ligand>
</feature>
<dbReference type="GO" id="GO:0005737">
    <property type="term" value="C:cytoplasm"/>
    <property type="evidence" value="ECO:0007669"/>
    <property type="project" value="UniProtKB-SubCell"/>
</dbReference>
<organism evidence="11 12">
    <name type="scientific">Ewingella americana</name>
    <dbReference type="NCBI Taxonomy" id="41202"/>
    <lineage>
        <taxon>Bacteria</taxon>
        <taxon>Pseudomonadati</taxon>
        <taxon>Pseudomonadota</taxon>
        <taxon>Gammaproteobacteria</taxon>
        <taxon>Enterobacterales</taxon>
        <taxon>Yersiniaceae</taxon>
        <taxon>Ewingella</taxon>
    </lineage>
</organism>